<gene>
    <name evidence="1" type="ORF">COLO4_21882</name>
</gene>
<reference evidence="2" key="1">
    <citation type="submission" date="2013-09" db="EMBL/GenBank/DDBJ databases">
        <title>Corchorus olitorius genome sequencing.</title>
        <authorList>
            <person name="Alam M."/>
            <person name="Haque M.S."/>
            <person name="Islam M.S."/>
            <person name="Emdad E.M."/>
            <person name="Islam M.M."/>
            <person name="Ahmed B."/>
            <person name="Halim A."/>
            <person name="Hossen Q.M.M."/>
            <person name="Hossain M.Z."/>
            <person name="Ahmed R."/>
            <person name="Khan M.M."/>
            <person name="Islam R."/>
            <person name="Rashid M.M."/>
            <person name="Khan S.A."/>
            <person name="Rahman M.S."/>
            <person name="Alam M."/>
            <person name="Yahiya A.S."/>
            <person name="Khan M.S."/>
            <person name="Azam M.S."/>
            <person name="Haque T."/>
            <person name="Lashkar M.Z.H."/>
            <person name="Akhand A.I."/>
            <person name="Morshed G."/>
            <person name="Roy S."/>
            <person name="Uddin K.S."/>
            <person name="Rabeya T."/>
            <person name="Hossain A.S."/>
            <person name="Chowdhury A."/>
            <person name="Snigdha A.R."/>
            <person name="Mortoza M.S."/>
            <person name="Matin S.A."/>
            <person name="Hoque S.M.E."/>
            <person name="Islam M.K."/>
            <person name="Roy D.K."/>
            <person name="Haider R."/>
            <person name="Moosa M.M."/>
            <person name="Elias S.M."/>
            <person name="Hasan A.M."/>
            <person name="Jahan S."/>
            <person name="Shafiuddin M."/>
            <person name="Mahmood N."/>
            <person name="Shommy N.S."/>
        </authorList>
    </citation>
    <scope>NUCLEOTIDE SEQUENCE [LARGE SCALE GENOMIC DNA]</scope>
    <source>
        <strain evidence="2">cv. O-4</strain>
    </source>
</reference>
<dbReference type="EMBL" id="AWUE01017817">
    <property type="protein sequence ID" value="OMO84727.1"/>
    <property type="molecule type" value="Genomic_DNA"/>
</dbReference>
<proteinExistence type="predicted"/>
<sequence length="65" mass="6864">MVEPVLGLTGTDLPLKDHQSLCIEVQHEPVITTTGGSGDHGHTTTKHAQLDETDDMEGVCGLHGC</sequence>
<name>A0A1R3IQ81_9ROSI</name>
<accession>A0A1R3IQ81</accession>
<comment type="caution">
    <text evidence="1">The sequence shown here is derived from an EMBL/GenBank/DDBJ whole genome shotgun (WGS) entry which is preliminary data.</text>
</comment>
<dbReference type="Proteomes" id="UP000187203">
    <property type="component" value="Unassembled WGS sequence"/>
</dbReference>
<evidence type="ECO:0000313" key="2">
    <source>
        <dbReference type="Proteomes" id="UP000187203"/>
    </source>
</evidence>
<keyword evidence="2" id="KW-1185">Reference proteome</keyword>
<protein>
    <submittedName>
        <fullName evidence="1">Xanthoxin dehydrogenase-like protein</fullName>
    </submittedName>
</protein>
<organism evidence="1 2">
    <name type="scientific">Corchorus olitorius</name>
    <dbReference type="NCBI Taxonomy" id="93759"/>
    <lineage>
        <taxon>Eukaryota</taxon>
        <taxon>Viridiplantae</taxon>
        <taxon>Streptophyta</taxon>
        <taxon>Embryophyta</taxon>
        <taxon>Tracheophyta</taxon>
        <taxon>Spermatophyta</taxon>
        <taxon>Magnoliopsida</taxon>
        <taxon>eudicotyledons</taxon>
        <taxon>Gunneridae</taxon>
        <taxon>Pentapetalae</taxon>
        <taxon>rosids</taxon>
        <taxon>malvids</taxon>
        <taxon>Malvales</taxon>
        <taxon>Malvaceae</taxon>
        <taxon>Grewioideae</taxon>
        <taxon>Apeibeae</taxon>
        <taxon>Corchorus</taxon>
    </lineage>
</organism>
<dbReference type="AlphaFoldDB" id="A0A1R3IQ81"/>
<evidence type="ECO:0000313" key="1">
    <source>
        <dbReference type="EMBL" id="OMO84727.1"/>
    </source>
</evidence>